<evidence type="ECO:0000313" key="3">
    <source>
        <dbReference type="Proteomes" id="UP000054495"/>
    </source>
</evidence>
<sequence length="199" mass="22017">MNNSKLETMAGGALLISGAIYVRIENNPLLDPNCTHVLAYYGHNRIIRGNRLNCGCELDGIALTNITIDAVEDNCAAIFGALYIFGPYTPSPETLTRKFGNASVVYGTNNLERFIRIEKNGRLQRLGWHKLKRVISASIQIAANPNLCVTIPELEGILEPWTVYRAEAKHSSSLIFDKNKHDKALLVFACKNGLHSSTF</sequence>
<dbReference type="Gene3D" id="3.80.20.20">
    <property type="entry name" value="Receptor L-domain"/>
    <property type="match status" value="1"/>
</dbReference>
<evidence type="ECO:0000313" key="2">
    <source>
        <dbReference type="EMBL" id="EPB78276.1"/>
    </source>
</evidence>
<dbReference type="EMBL" id="KE124816">
    <property type="protein sequence ID" value="EPB78276.1"/>
    <property type="molecule type" value="Genomic_DNA"/>
</dbReference>
<dbReference type="Proteomes" id="UP000054495">
    <property type="component" value="Unassembled WGS sequence"/>
</dbReference>
<accession>A0A0D6M791</accession>
<reference evidence="2 3" key="1">
    <citation type="submission" date="2013-05" db="EMBL/GenBank/DDBJ databases">
        <title>Draft genome of the parasitic nematode Anyclostoma ceylanicum.</title>
        <authorList>
            <person name="Mitreva M."/>
        </authorList>
    </citation>
    <scope>NUCLEOTIDE SEQUENCE [LARGE SCALE GENOMIC DNA]</scope>
</reference>
<proteinExistence type="predicted"/>
<name>A0A0D6M791_9BILA</name>
<dbReference type="AlphaFoldDB" id="A0A0D6M791"/>
<protein>
    <recommendedName>
        <fullName evidence="1">Receptor L-domain domain-containing protein</fullName>
    </recommendedName>
</protein>
<dbReference type="Pfam" id="PF01030">
    <property type="entry name" value="Recep_L_domain"/>
    <property type="match status" value="1"/>
</dbReference>
<gene>
    <name evidence="2" type="ORF">ANCCEY_02660</name>
</gene>
<feature type="domain" description="Receptor L-domain" evidence="1">
    <location>
        <begin position="77"/>
        <end position="150"/>
    </location>
</feature>
<keyword evidence="3" id="KW-1185">Reference proteome</keyword>
<organism evidence="2 3">
    <name type="scientific">Ancylostoma ceylanicum</name>
    <dbReference type="NCBI Taxonomy" id="53326"/>
    <lineage>
        <taxon>Eukaryota</taxon>
        <taxon>Metazoa</taxon>
        <taxon>Ecdysozoa</taxon>
        <taxon>Nematoda</taxon>
        <taxon>Chromadorea</taxon>
        <taxon>Rhabditida</taxon>
        <taxon>Rhabditina</taxon>
        <taxon>Rhabditomorpha</taxon>
        <taxon>Strongyloidea</taxon>
        <taxon>Ancylostomatidae</taxon>
        <taxon>Ancylostomatinae</taxon>
        <taxon>Ancylostoma</taxon>
    </lineage>
</organism>
<dbReference type="InterPro" id="IPR036941">
    <property type="entry name" value="Rcpt_L-dom_sf"/>
</dbReference>
<evidence type="ECO:0000259" key="1">
    <source>
        <dbReference type="Pfam" id="PF01030"/>
    </source>
</evidence>
<dbReference type="SUPFAM" id="SSF52058">
    <property type="entry name" value="L domain-like"/>
    <property type="match status" value="1"/>
</dbReference>
<dbReference type="InterPro" id="IPR000494">
    <property type="entry name" value="Rcpt_L-dom"/>
</dbReference>